<dbReference type="VEuPathDB" id="FungiDB:PADG_07629"/>
<dbReference type="CDD" id="cd20908">
    <property type="entry name" value="SUF4-like"/>
    <property type="match status" value="1"/>
</dbReference>
<feature type="region of interest" description="Disordered" evidence="6">
    <location>
        <begin position="437"/>
        <end position="487"/>
    </location>
</feature>
<evidence type="ECO:0008006" key="9">
    <source>
        <dbReference type="Google" id="ProtNLM"/>
    </source>
</evidence>
<feature type="region of interest" description="Disordered" evidence="6">
    <location>
        <begin position="501"/>
        <end position="556"/>
    </location>
</feature>
<comment type="caution">
    <text evidence="7">The sequence shown here is derived from an EMBL/GenBank/DDBJ whole genome shotgun (WGS) entry which is preliminary data.</text>
</comment>
<feature type="compositionally biased region" description="Low complexity" evidence="6">
    <location>
        <begin position="862"/>
        <end position="876"/>
    </location>
</feature>
<protein>
    <recommendedName>
        <fullName evidence="9">C2H2-type domain-containing protein</fullName>
    </recommendedName>
</protein>
<dbReference type="EMBL" id="LZYO01000004">
    <property type="protein sequence ID" value="ODH45233.1"/>
    <property type="molecule type" value="Genomic_DNA"/>
</dbReference>
<evidence type="ECO:0000256" key="6">
    <source>
        <dbReference type="SAM" id="MobiDB-lite"/>
    </source>
</evidence>
<evidence type="ECO:0000313" key="7">
    <source>
        <dbReference type="EMBL" id="ODH45233.1"/>
    </source>
</evidence>
<evidence type="ECO:0000313" key="8">
    <source>
        <dbReference type="Proteomes" id="UP000242814"/>
    </source>
</evidence>
<keyword evidence="5" id="KW-0539">Nucleus</keyword>
<dbReference type="VEuPathDB" id="FungiDB:PABG_06328"/>
<comment type="subcellular location">
    <subcellularLocation>
        <location evidence="1">Nucleus</location>
    </subcellularLocation>
</comment>
<feature type="compositionally biased region" description="Basic and acidic residues" evidence="6">
    <location>
        <begin position="720"/>
        <end position="739"/>
    </location>
</feature>
<evidence type="ECO:0000256" key="1">
    <source>
        <dbReference type="ARBA" id="ARBA00004123"/>
    </source>
</evidence>
<dbReference type="GO" id="GO:0005634">
    <property type="term" value="C:nucleus"/>
    <property type="evidence" value="ECO:0007669"/>
    <property type="project" value="UniProtKB-SubCell"/>
</dbReference>
<feature type="compositionally biased region" description="Polar residues" evidence="6">
    <location>
        <begin position="371"/>
        <end position="390"/>
    </location>
</feature>
<reference evidence="7 8" key="1">
    <citation type="submission" date="2016-06" db="EMBL/GenBank/DDBJ databases">
        <authorList>
            <person name="Kjaerup R.B."/>
            <person name="Dalgaard T.S."/>
            <person name="Juul-Madsen H.R."/>
        </authorList>
    </citation>
    <scope>NUCLEOTIDE SEQUENCE [LARGE SCALE GENOMIC DNA]</scope>
    <source>
        <strain evidence="7 8">Pb300</strain>
    </source>
</reference>
<evidence type="ECO:0000256" key="4">
    <source>
        <dbReference type="ARBA" id="ARBA00022833"/>
    </source>
</evidence>
<accession>A0A1D2JPX1</accession>
<keyword evidence="2" id="KW-0479">Metal-binding</keyword>
<keyword evidence="3" id="KW-0863">Zinc-finger</keyword>
<feature type="compositionally biased region" description="Basic and acidic residues" evidence="6">
    <location>
        <begin position="969"/>
        <end position="987"/>
    </location>
</feature>
<dbReference type="VEuPathDB" id="FungiDB:PADG_07628"/>
<dbReference type="AlphaFoldDB" id="A0A1D2JPX1"/>
<feature type="compositionally biased region" description="Basic and acidic residues" evidence="6">
    <location>
        <begin position="514"/>
        <end position="527"/>
    </location>
</feature>
<feature type="region of interest" description="Disordered" evidence="6">
    <location>
        <begin position="702"/>
        <end position="757"/>
    </location>
</feature>
<dbReference type="GO" id="GO:0008270">
    <property type="term" value="F:zinc ion binding"/>
    <property type="evidence" value="ECO:0007669"/>
    <property type="project" value="UniProtKB-KW"/>
</dbReference>
<dbReference type="VEuPathDB" id="FungiDB:PABG_06329"/>
<evidence type="ECO:0000256" key="5">
    <source>
        <dbReference type="ARBA" id="ARBA00023242"/>
    </source>
</evidence>
<feature type="compositionally biased region" description="Polar residues" evidence="6">
    <location>
        <begin position="13"/>
        <end position="38"/>
    </location>
</feature>
<dbReference type="Proteomes" id="UP000242814">
    <property type="component" value="Unassembled WGS sequence"/>
</dbReference>
<sequence length="1045" mass="113816">MSFLVQDDIDINTRGTETLGTTSSPLHRQLSEPPTLQSTSIQQVGAVDTHPSLKCSWCNESFESSKSHTTSPADDLRQHMLTSHPEAAKLDLDRDAVDETPCNESSLEEAEQATPLEALNRRREALIIEKRLGALWNINDVQKFTDDYDGKDEGLPVSWKKAFGDFERPRPYETETVPSGNFLPITKPEIYIDILKNPESHTTEELYAITANTARALRVWQDEYFAIDKLSRRATRRPLKKAANPRKLGDPRVFEDKKEAMLYGYKHDPRESKIGFQDPFVQGGFKPTPTQLKRMKLNATDPFNIDGWKPITIGGIDYIPGLRPPSKPAPKKRPVDVDTANAGGTTNGVDRESDGRPKRITRFGGFRNPVTRGSSQVQTEPSTPALTPTSARGKRPKSRAASLAPQLPVHSASPKPSAPSPRPLHPAKVLTLKISTPIPVPSTAPQTPTTPSQSRRSVTQEPASTPLYEDPLLDPKNQLKIQRSKNPKRTEAMIIHWAKFNHEGRTRNPKRTKAQIEADRAEAERKGNVAAKTATGRKRRSDSKNPAGAENQDISARKVRRVAKNTLVPAIPEKVEPSTVTYPTVQPQPELRRPEPMMGPLSVPTHPPAEVGFSGPSGTRFHNGLVTQRSGIGKKLAGMGLSVHMSQVHKESLSAVDNALPNRSSLDIEIFGMEGVPEDVLQAHNQRVLTQYHQAEAERRAVTGNPAPGSQGGGGQPKKPKFESPAELKKRLAEHKAKLAEQAAGSSSGDVTPVGAGQGLQTGNAAYVATPQFTAGQPLKGSSQQYSYPQPYGQSGAFQQSTAAFQKQPDYASPGYAPYPPASQQFPVTQFSTPQVSSQQYQQPASSLPQRPLGTNTPPGPFQQQQQPPFQTQTPPHTSHFPSRPPSLPTAPGLPQRPSFGAPQVNAFQMQQLHHGQPSYGLEQTQTGRSPSGPHPVGEQPSTSIDDLISGAAKQADEIAGKTPAPATKPEDTTGEKPAKKEKERSKATRMVYSDNEISPEEKMAQLPRYAFVPDRKEETVLGVATTAAVAGANTAFETTVNPSQ</sequence>
<feature type="region of interest" description="Disordered" evidence="6">
    <location>
        <begin position="1"/>
        <end position="38"/>
    </location>
</feature>
<feature type="compositionally biased region" description="Low complexity" evidence="6">
    <location>
        <begin position="441"/>
        <end position="459"/>
    </location>
</feature>
<feature type="region of interest" description="Disordered" evidence="6">
    <location>
        <begin position="322"/>
        <end position="425"/>
    </location>
</feature>
<dbReference type="PANTHER" id="PTHR23215">
    <property type="entry name" value="ZINC FINGER PROTEIN 207"/>
    <property type="match status" value="1"/>
</dbReference>
<organism evidence="7 8">
    <name type="scientific">Paracoccidioides brasiliensis</name>
    <dbReference type="NCBI Taxonomy" id="121759"/>
    <lineage>
        <taxon>Eukaryota</taxon>
        <taxon>Fungi</taxon>
        <taxon>Dikarya</taxon>
        <taxon>Ascomycota</taxon>
        <taxon>Pezizomycotina</taxon>
        <taxon>Eurotiomycetes</taxon>
        <taxon>Eurotiomycetidae</taxon>
        <taxon>Onygenales</taxon>
        <taxon>Ajellomycetaceae</taxon>
        <taxon>Paracoccidioides</taxon>
    </lineage>
</organism>
<dbReference type="PANTHER" id="PTHR23215:SF0">
    <property type="entry name" value="BUB3-INTERACTING AND GLEBS MOTIF-CONTAINING PROTEIN ZNF207"/>
    <property type="match status" value="1"/>
</dbReference>
<feature type="compositionally biased region" description="Polar residues" evidence="6">
    <location>
        <begin position="823"/>
        <end position="856"/>
    </location>
</feature>
<keyword evidence="4" id="KW-0862">Zinc</keyword>
<name>A0A1D2JPX1_PARBR</name>
<evidence type="ECO:0000256" key="3">
    <source>
        <dbReference type="ARBA" id="ARBA00022771"/>
    </source>
</evidence>
<feature type="compositionally biased region" description="Low complexity" evidence="6">
    <location>
        <begin position="781"/>
        <end position="796"/>
    </location>
</feature>
<feature type="region of interest" description="Disordered" evidence="6">
    <location>
        <begin position="779"/>
        <end position="1000"/>
    </location>
</feature>
<evidence type="ECO:0000256" key="2">
    <source>
        <dbReference type="ARBA" id="ARBA00022723"/>
    </source>
</evidence>
<proteinExistence type="predicted"/>
<gene>
    <name evidence="7" type="ORF">ACO22_00229</name>
</gene>